<feature type="transmembrane region" description="Helical" evidence="1">
    <location>
        <begin position="49"/>
        <end position="70"/>
    </location>
</feature>
<keyword evidence="1" id="KW-0472">Membrane</keyword>
<keyword evidence="3" id="KW-1185">Reference proteome</keyword>
<proteinExistence type="predicted"/>
<sequence>MISKFEIAVCNFNKKIMRLLLLLPNLLLLAISGHNLSVDFFNPETKAGIVVTLMHLFVMALCLLFIGLIIKSLFSIKYIEEPENSSEQEKKYGEFNLQHSS</sequence>
<reference evidence="2 3" key="1">
    <citation type="submission" date="2019-01" db="EMBL/GenBank/DDBJ databases">
        <title>Flavobacterium sp. nov.,isolated from freshwater.</title>
        <authorList>
            <person name="Zhang R."/>
            <person name="Du Z.-J."/>
        </authorList>
    </citation>
    <scope>NUCLEOTIDE SEQUENCE [LARGE SCALE GENOMIC DNA]</scope>
    <source>
        <strain evidence="2 3">1E403</strain>
    </source>
</reference>
<evidence type="ECO:0000256" key="1">
    <source>
        <dbReference type="SAM" id="Phobius"/>
    </source>
</evidence>
<dbReference type="EMBL" id="SBII01000004">
    <property type="protein sequence ID" value="RWX00816.1"/>
    <property type="molecule type" value="Genomic_DNA"/>
</dbReference>
<evidence type="ECO:0000313" key="3">
    <source>
        <dbReference type="Proteomes" id="UP000287527"/>
    </source>
</evidence>
<dbReference type="Proteomes" id="UP000287527">
    <property type="component" value="Unassembled WGS sequence"/>
</dbReference>
<keyword evidence="1" id="KW-1133">Transmembrane helix</keyword>
<accession>A0A444HBS9</accession>
<gene>
    <name evidence="2" type="ORF">EPI11_07285</name>
</gene>
<protein>
    <submittedName>
        <fullName evidence="2">Uncharacterized protein</fullName>
    </submittedName>
</protein>
<comment type="caution">
    <text evidence="2">The sequence shown here is derived from an EMBL/GenBank/DDBJ whole genome shotgun (WGS) entry which is preliminary data.</text>
</comment>
<name>A0A444HBS9_9FLAO</name>
<keyword evidence="1" id="KW-0812">Transmembrane</keyword>
<dbReference type="AlphaFoldDB" id="A0A444HBS9"/>
<organism evidence="2 3">
    <name type="scientific">Flavobacterium cerinum</name>
    <dbReference type="NCBI Taxonomy" id="2502784"/>
    <lineage>
        <taxon>Bacteria</taxon>
        <taxon>Pseudomonadati</taxon>
        <taxon>Bacteroidota</taxon>
        <taxon>Flavobacteriia</taxon>
        <taxon>Flavobacteriales</taxon>
        <taxon>Flavobacteriaceae</taxon>
        <taxon>Flavobacterium</taxon>
    </lineage>
</organism>
<evidence type="ECO:0000313" key="2">
    <source>
        <dbReference type="EMBL" id="RWX00816.1"/>
    </source>
</evidence>